<dbReference type="Proteomes" id="UP001234297">
    <property type="component" value="Chromosome 2"/>
</dbReference>
<name>A0ACC2MEP0_PERAE</name>
<dbReference type="EMBL" id="CM056810">
    <property type="protein sequence ID" value="KAJ8644130.1"/>
    <property type="molecule type" value="Genomic_DNA"/>
</dbReference>
<accession>A0ACC2MEP0</accession>
<reference evidence="1 2" key="1">
    <citation type="journal article" date="2022" name="Hortic Res">
        <title>A haplotype resolved chromosomal level avocado genome allows analysis of novel avocado genes.</title>
        <authorList>
            <person name="Nath O."/>
            <person name="Fletcher S.J."/>
            <person name="Hayward A."/>
            <person name="Shaw L.M."/>
            <person name="Masouleh A.K."/>
            <person name="Furtado A."/>
            <person name="Henry R.J."/>
            <person name="Mitter N."/>
        </authorList>
    </citation>
    <scope>NUCLEOTIDE SEQUENCE [LARGE SCALE GENOMIC DNA]</scope>
    <source>
        <strain evidence="2">cv. Hass</strain>
    </source>
</reference>
<protein>
    <submittedName>
        <fullName evidence="1">Uncharacterized protein</fullName>
    </submittedName>
</protein>
<proteinExistence type="predicted"/>
<gene>
    <name evidence="1" type="ORF">MRB53_005878</name>
</gene>
<sequence length="395" mass="44881">MLSPFPILRIFEKLWLDLAAMFEFEPSSRIFHDYGLAAMLSTSSSSYFFRGSSSRTNKGKEPVTDAPRRSTRSSNAAVQQAWEEVQYVERNLEECDSLNRDEMRQRLIALKDEEYYKIMASNRPWVTDDQSIVPRPTFFFGDAVPDDSTYQRKCFQFSFTVDGKKRTVSTRSSFNRTISIMSLSSICSKREDPPSWVKRTNVIKTGVFVGYPSGFAEKSPARMDILMLASGYQGSDHSSVDLRPVGLGIFKGDGSNWVKPFLLRGRFSANSSWESRTDHILQVGGAILKEVEIFDAVRAFRQTVVFSDEAFMAMLESFLPQTNTFVVTNGEIGFSLKELSAITGLPILGNLYEEFMPIDSVLEDQSEEFRLLYFQLVAFYNFLKEKEGSKVRCSS</sequence>
<evidence type="ECO:0000313" key="1">
    <source>
        <dbReference type="EMBL" id="KAJ8644130.1"/>
    </source>
</evidence>
<keyword evidence="2" id="KW-1185">Reference proteome</keyword>
<organism evidence="1 2">
    <name type="scientific">Persea americana</name>
    <name type="common">Avocado</name>
    <dbReference type="NCBI Taxonomy" id="3435"/>
    <lineage>
        <taxon>Eukaryota</taxon>
        <taxon>Viridiplantae</taxon>
        <taxon>Streptophyta</taxon>
        <taxon>Embryophyta</taxon>
        <taxon>Tracheophyta</taxon>
        <taxon>Spermatophyta</taxon>
        <taxon>Magnoliopsida</taxon>
        <taxon>Magnoliidae</taxon>
        <taxon>Laurales</taxon>
        <taxon>Lauraceae</taxon>
        <taxon>Persea</taxon>
    </lineage>
</organism>
<evidence type="ECO:0000313" key="2">
    <source>
        <dbReference type="Proteomes" id="UP001234297"/>
    </source>
</evidence>
<comment type="caution">
    <text evidence="1">The sequence shown here is derived from an EMBL/GenBank/DDBJ whole genome shotgun (WGS) entry which is preliminary data.</text>
</comment>